<dbReference type="CDD" id="cd13230">
    <property type="entry name" value="PH1_SSRP1-like"/>
    <property type="match status" value="1"/>
</dbReference>
<feature type="domain" description="HMG box" evidence="12">
    <location>
        <begin position="559"/>
        <end position="627"/>
    </location>
</feature>
<dbReference type="FunFam" id="2.30.29.30:FF:000098">
    <property type="entry name" value="Fact complex subunit ssrp1"/>
    <property type="match status" value="1"/>
</dbReference>
<keyword evidence="3 10" id="KW-0235">DNA replication</keyword>
<keyword evidence="5 10" id="KW-0805">Transcription regulation</keyword>
<evidence type="ECO:0000313" key="14">
    <source>
        <dbReference type="Proteomes" id="UP000678499"/>
    </source>
</evidence>
<dbReference type="GO" id="GO:0006281">
    <property type="term" value="P:DNA repair"/>
    <property type="evidence" value="ECO:0007669"/>
    <property type="project" value="UniProtKB-KW"/>
</dbReference>
<feature type="DNA-binding region" description="HMG box" evidence="9">
    <location>
        <begin position="559"/>
        <end position="627"/>
    </location>
</feature>
<dbReference type="Pfam" id="PF00505">
    <property type="entry name" value="HMG_box"/>
    <property type="match status" value="1"/>
</dbReference>
<dbReference type="PANTHER" id="PTHR45849:SF1">
    <property type="entry name" value="FACT COMPLEX SUBUNIT SSRP1"/>
    <property type="match status" value="1"/>
</dbReference>
<evidence type="ECO:0000256" key="2">
    <source>
        <dbReference type="ARBA" id="ARBA00022454"/>
    </source>
</evidence>
<feature type="compositionally biased region" description="Acidic residues" evidence="11">
    <location>
        <begin position="460"/>
        <end position="476"/>
    </location>
</feature>
<dbReference type="Pfam" id="PF03531">
    <property type="entry name" value="SSrecog"/>
    <property type="match status" value="1"/>
</dbReference>
<evidence type="ECO:0000256" key="4">
    <source>
        <dbReference type="ARBA" id="ARBA00022763"/>
    </source>
</evidence>
<protein>
    <recommendedName>
        <fullName evidence="10">FACT complex subunit SSRP1</fullName>
    </recommendedName>
</protein>
<dbReference type="AlphaFoldDB" id="A0A7R9BZH1"/>
<dbReference type="FunFam" id="2.30.29.150:FF:000001">
    <property type="entry name" value="Fact complex subunit ssrp1"/>
    <property type="match status" value="1"/>
</dbReference>
<proteinExistence type="inferred from homology"/>
<dbReference type="GO" id="GO:0006260">
    <property type="term" value="P:DNA replication"/>
    <property type="evidence" value="ECO:0007669"/>
    <property type="project" value="UniProtKB-KW"/>
</dbReference>
<keyword evidence="7 10" id="KW-0234">DNA repair</keyword>
<organism evidence="13">
    <name type="scientific">Notodromas monacha</name>
    <dbReference type="NCBI Taxonomy" id="399045"/>
    <lineage>
        <taxon>Eukaryota</taxon>
        <taxon>Metazoa</taxon>
        <taxon>Ecdysozoa</taxon>
        <taxon>Arthropoda</taxon>
        <taxon>Crustacea</taxon>
        <taxon>Oligostraca</taxon>
        <taxon>Ostracoda</taxon>
        <taxon>Podocopa</taxon>
        <taxon>Podocopida</taxon>
        <taxon>Cypridocopina</taxon>
        <taxon>Cypridoidea</taxon>
        <taxon>Cyprididae</taxon>
        <taxon>Notodromas</taxon>
    </lineage>
</organism>
<feature type="region of interest" description="Disordered" evidence="11">
    <location>
        <begin position="623"/>
        <end position="719"/>
    </location>
</feature>
<name>A0A7R9BZH1_9CRUS</name>
<dbReference type="InterPro" id="IPR048993">
    <property type="entry name" value="SSRP1-like_PH1"/>
</dbReference>
<dbReference type="GO" id="GO:0031491">
    <property type="term" value="F:nucleosome binding"/>
    <property type="evidence" value="ECO:0007669"/>
    <property type="project" value="TreeGrafter"/>
</dbReference>
<evidence type="ECO:0000256" key="7">
    <source>
        <dbReference type="ARBA" id="ARBA00023204"/>
    </source>
</evidence>
<dbReference type="InterPro" id="IPR050454">
    <property type="entry name" value="RTT106/SSRP1_HistChap/FACT"/>
</dbReference>
<accession>A0A7R9BZH1</accession>
<feature type="compositionally biased region" description="Low complexity" evidence="11">
    <location>
        <begin position="707"/>
        <end position="719"/>
    </location>
</feature>
<dbReference type="PANTHER" id="PTHR45849">
    <property type="entry name" value="FACT COMPLEX SUBUNIT SSRP1"/>
    <property type="match status" value="1"/>
</dbReference>
<dbReference type="SMART" id="SM01287">
    <property type="entry name" value="Rtt106"/>
    <property type="match status" value="1"/>
</dbReference>
<keyword evidence="6 10" id="KW-0804">Transcription</keyword>
<dbReference type="GO" id="GO:0003677">
    <property type="term" value="F:DNA binding"/>
    <property type="evidence" value="ECO:0007669"/>
    <property type="project" value="UniProtKB-UniRule"/>
</dbReference>
<dbReference type="FunFam" id="2.30.29.30:FF:000119">
    <property type="entry name" value="FACT complex subunit SSRP1"/>
    <property type="match status" value="1"/>
</dbReference>
<dbReference type="Gene3D" id="2.30.29.220">
    <property type="entry name" value="Structure-specific recognition protein (SSRP1)"/>
    <property type="match status" value="1"/>
</dbReference>
<keyword evidence="4 10" id="KW-0227">DNA damage</keyword>
<feature type="compositionally biased region" description="Basic residues" evidence="11">
    <location>
        <begin position="523"/>
        <end position="551"/>
    </location>
</feature>
<keyword evidence="2 10" id="KW-0158">Chromosome</keyword>
<dbReference type="Pfam" id="PF08512">
    <property type="entry name" value="Rttp106-like_middle"/>
    <property type="match status" value="1"/>
</dbReference>
<evidence type="ECO:0000313" key="13">
    <source>
        <dbReference type="EMBL" id="CAD7283178.1"/>
    </source>
</evidence>
<evidence type="ECO:0000256" key="9">
    <source>
        <dbReference type="PROSITE-ProRule" id="PRU00267"/>
    </source>
</evidence>
<dbReference type="InterPro" id="IPR024954">
    <property type="entry name" value="SSRP1_DD"/>
</dbReference>
<dbReference type="EMBL" id="CAJPEX010004963">
    <property type="protein sequence ID" value="CAG0923330.1"/>
    <property type="molecule type" value="Genomic_DNA"/>
</dbReference>
<dbReference type="InterPro" id="IPR035417">
    <property type="entry name" value="SSRP1/POB3_N"/>
</dbReference>
<dbReference type="Proteomes" id="UP000678499">
    <property type="component" value="Unassembled WGS sequence"/>
</dbReference>
<feature type="compositionally biased region" description="Low complexity" evidence="11">
    <location>
        <begin position="627"/>
        <end position="644"/>
    </location>
</feature>
<dbReference type="InterPro" id="IPR009071">
    <property type="entry name" value="HMG_box_dom"/>
</dbReference>
<evidence type="ECO:0000256" key="11">
    <source>
        <dbReference type="SAM" id="MobiDB-lite"/>
    </source>
</evidence>
<feature type="compositionally biased region" description="Basic and acidic residues" evidence="11">
    <location>
        <begin position="645"/>
        <end position="658"/>
    </location>
</feature>
<dbReference type="EMBL" id="OA887000">
    <property type="protein sequence ID" value="CAD7283178.1"/>
    <property type="molecule type" value="Genomic_DNA"/>
</dbReference>
<dbReference type="InterPro" id="IPR011993">
    <property type="entry name" value="PH-like_dom_sf"/>
</dbReference>
<evidence type="ECO:0000256" key="3">
    <source>
        <dbReference type="ARBA" id="ARBA00022705"/>
    </source>
</evidence>
<evidence type="ECO:0000256" key="1">
    <source>
        <dbReference type="ARBA" id="ARBA00010060"/>
    </source>
</evidence>
<dbReference type="InterPro" id="IPR013719">
    <property type="entry name" value="RTT106/SPT16-like_middle_dom"/>
</dbReference>
<sequence length="719" mass="80151">MSENLEFDDISQEFMGAMMPGKLKFTNNEIIFKQGKTGNVETIASDQIDLLNWQRLAGKWGLRVFTKDGVLHRFGPFREALREKLSKFFSNSFELPCEERDLCIKGWNWGTARFKGKVLTFDIAGNPAFELPLNQVSNCTTGKNEVIMEFHQSDVAPVSMMELRFHIPTSGDVVSGSEDAVEAFQEQVMSQASVISATGDAMASFKEIQCLTPRGRYEFKIYQKFVHLHGKTFDYKIPMTTVLRLFLLPHNDNRQIFFVMNLDPPIKQGMTRYPFLILLFNKEDETTLELPQSEKELESKFGGKLEKEMTGPTYEILSRLMRVLVGRKITSPGSFRGKNKSVCVPCTYKASAGYVYPLERSFLYIYKPQVIYVKFEEVLSVNFARSGGSTRSFDIEVEMKGGPLHTFSSIAKDEQGNLYDYISQKKLKIKSKGKGDDGPLDDDKGHAGHDAYLERVKAEAEEDDDDDGDEESEDEDFKLPAEEGSDVDLEYDSNASSTPSEDEDDDGAGGGGGGGSGDDSAKKSSKKKKKKEKEKKKESKPRKERTSKKKQKREDDGRPKRPPTAYFLWLNENREKIKSKNPGISVTELTKKAGEMWREMGPSDKKEHEAKQEELKKKYDAEMSEWKASGKAAAASAAAKATKSPTKEKQARKTESSPRKSATAASASGGSGSGFKSKEYIESDDSSSDDDSPKKGKKSKKSENEDSGSASSDSGGDSD</sequence>
<feature type="compositionally biased region" description="Gly residues" evidence="11">
    <location>
        <begin position="508"/>
        <end position="517"/>
    </location>
</feature>
<gene>
    <name evidence="13" type="ORF">NMOB1V02_LOCUS10796</name>
</gene>
<evidence type="ECO:0000259" key="12">
    <source>
        <dbReference type="PROSITE" id="PS50118"/>
    </source>
</evidence>
<comment type="similarity">
    <text evidence="1 10">Belongs to the SSRP1 family.</text>
</comment>
<dbReference type="SUPFAM" id="SSF47095">
    <property type="entry name" value="HMG-box"/>
    <property type="match status" value="1"/>
</dbReference>
<dbReference type="SMART" id="SM00398">
    <property type="entry name" value="HMG"/>
    <property type="match status" value="1"/>
</dbReference>
<keyword evidence="9" id="KW-0238">DNA-binding</keyword>
<dbReference type="InterPro" id="IPR000969">
    <property type="entry name" value="SSRP1/POB3"/>
</dbReference>
<feature type="region of interest" description="Disordered" evidence="11">
    <location>
        <begin position="458"/>
        <end position="568"/>
    </location>
</feature>
<dbReference type="Gene3D" id="2.30.29.150">
    <property type="match status" value="1"/>
</dbReference>
<evidence type="ECO:0000256" key="8">
    <source>
        <dbReference type="ARBA" id="ARBA00023242"/>
    </source>
</evidence>
<dbReference type="CDD" id="cd21994">
    <property type="entry name" value="HMG-box_SSRP1-like"/>
    <property type="match status" value="1"/>
</dbReference>
<reference evidence="13" key="1">
    <citation type="submission" date="2020-11" db="EMBL/GenBank/DDBJ databases">
        <authorList>
            <person name="Tran Van P."/>
        </authorList>
    </citation>
    <scope>NUCLEOTIDE SEQUENCE</scope>
</reference>
<keyword evidence="8 9" id="KW-0539">Nucleus</keyword>
<dbReference type="GO" id="GO:0035101">
    <property type="term" value="C:FACT complex"/>
    <property type="evidence" value="ECO:0007669"/>
    <property type="project" value="TreeGrafter"/>
</dbReference>
<dbReference type="Pfam" id="PF21103">
    <property type="entry name" value="PH1_SSRP1-like"/>
    <property type="match status" value="1"/>
</dbReference>
<evidence type="ECO:0000256" key="6">
    <source>
        <dbReference type="ARBA" id="ARBA00023163"/>
    </source>
</evidence>
<dbReference type="PROSITE" id="PS50118">
    <property type="entry name" value="HMG_BOX_2"/>
    <property type="match status" value="1"/>
</dbReference>
<dbReference type="GO" id="GO:1902275">
    <property type="term" value="P:regulation of chromatin organization"/>
    <property type="evidence" value="ECO:0007669"/>
    <property type="project" value="TreeGrafter"/>
</dbReference>
<comment type="subcellular location">
    <subcellularLocation>
        <location evidence="10">Nucleus</location>
    </subcellularLocation>
    <subcellularLocation>
        <location evidence="10">Chromosome</location>
    </subcellularLocation>
</comment>
<dbReference type="Pfam" id="PF17292">
    <property type="entry name" value="POB3_N"/>
    <property type="match status" value="1"/>
</dbReference>
<evidence type="ECO:0000256" key="5">
    <source>
        <dbReference type="ARBA" id="ARBA00023015"/>
    </source>
</evidence>
<dbReference type="CDD" id="cd13231">
    <property type="entry name" value="PH2_SSRP1-like"/>
    <property type="match status" value="1"/>
</dbReference>
<dbReference type="Gene3D" id="1.10.30.10">
    <property type="entry name" value="High mobility group box domain"/>
    <property type="match status" value="1"/>
</dbReference>
<dbReference type="OrthoDB" id="498543at2759"/>
<dbReference type="InterPro" id="IPR036910">
    <property type="entry name" value="HMG_box_dom_sf"/>
</dbReference>
<dbReference type="SUPFAM" id="SSF50729">
    <property type="entry name" value="PH domain-like"/>
    <property type="match status" value="1"/>
</dbReference>
<evidence type="ECO:0000256" key="10">
    <source>
        <dbReference type="RuleBase" id="RU364013"/>
    </source>
</evidence>
<dbReference type="GO" id="GO:0042393">
    <property type="term" value="F:histone binding"/>
    <property type="evidence" value="ECO:0007669"/>
    <property type="project" value="TreeGrafter"/>
</dbReference>
<dbReference type="InterPro" id="IPR038167">
    <property type="entry name" value="SSRP1_sf"/>
</dbReference>
<comment type="function">
    <text evidence="10">Component of the FACT complex, a general chromatin factor that acts to reorganize nucleosomes. The FACT complex is involved in multiple processes that require DNA as a template such as mRNA elongation, DNA replication and DNA repair. During transcription elongation the FACT complex acts as a histone chaperone that both destabilizes and restores nucleosomal structure. It facilitates the passage of RNA polymerase II and transcription by promoting the dissociation of one histone H2A-H2B dimer from the nucleosome, then subsequently promotes the reestablishment of the nucleosome following the passage of RNA polymerase II.</text>
</comment>
<keyword evidence="14" id="KW-1185">Reference proteome</keyword>
<dbReference type="Gene3D" id="2.30.29.30">
    <property type="entry name" value="Pleckstrin-homology domain (PH domain)/Phosphotyrosine-binding domain (PTB)"/>
    <property type="match status" value="2"/>
</dbReference>
<dbReference type="PRINTS" id="PR00887">
    <property type="entry name" value="SSRCOGNITION"/>
</dbReference>